<reference evidence="1" key="1">
    <citation type="submission" date="2024-06" db="EMBL/GenBank/DDBJ databases">
        <title>Draft Genome Sequence of Deinococcus sonorensis Type Strain KR-87, a Biofilm Producing Representative of the Genus Deinococcus.</title>
        <authorList>
            <person name="Boren L.S."/>
            <person name="Grosso R.A."/>
            <person name="Hugenberg-Cox A.N."/>
            <person name="Hill J.T.E."/>
            <person name="Albert C.M."/>
            <person name="Tuohy J.M."/>
        </authorList>
    </citation>
    <scope>NUCLEOTIDE SEQUENCE</scope>
    <source>
        <strain evidence="1">KR-87</strain>
    </source>
</reference>
<sequence>MTPIQDDLREVNIRFRSMLLELSSVLYLQGIRRIHYGLDFIDDDSRPSDYAVTEYLDGRVEEQDRYPELLSPDVFVWGVKYCQPYTFDVASALLQLDEAGGSVEVRPGMTCMYHSQKRRLRLELEAEQDLSGLCFGYHDDFDEAFTPLRDQGITAVYFGVNRDGDRYPLADWVYVARQGQPGTRPAPEHRAALEQIREVIELLPRYGAFYVDTAQLVILDAPPGQGGLVTSSDTQASAWHTEQQRQALERQHTAGPR</sequence>
<protein>
    <submittedName>
        <fullName evidence="1">Uncharacterized protein</fullName>
    </submittedName>
</protein>
<organism evidence="1">
    <name type="scientific">Deinococcus sonorensis KR-87</name>
    <dbReference type="NCBI Taxonomy" id="694439"/>
    <lineage>
        <taxon>Bacteria</taxon>
        <taxon>Thermotogati</taxon>
        <taxon>Deinococcota</taxon>
        <taxon>Deinococci</taxon>
        <taxon>Deinococcales</taxon>
        <taxon>Deinococcaceae</taxon>
        <taxon>Deinococcus</taxon>
    </lineage>
</organism>
<gene>
    <name evidence="1" type="ORF">ABOD76_13590</name>
</gene>
<dbReference type="RefSeq" id="WP_350242508.1">
    <property type="nucleotide sequence ID" value="NZ_CP158299.1"/>
</dbReference>
<dbReference type="KEGG" id="dsc:ABOD76_13590"/>
<proteinExistence type="predicted"/>
<name>A0AAU7U7N1_9DEIO</name>
<dbReference type="EMBL" id="CP158299">
    <property type="protein sequence ID" value="XBV84471.1"/>
    <property type="molecule type" value="Genomic_DNA"/>
</dbReference>
<evidence type="ECO:0000313" key="1">
    <source>
        <dbReference type="EMBL" id="XBV84471.1"/>
    </source>
</evidence>
<dbReference type="AlphaFoldDB" id="A0AAU7U7N1"/>
<accession>A0AAU7U7N1</accession>